<evidence type="ECO:0000256" key="5">
    <source>
        <dbReference type="ARBA" id="ARBA00023315"/>
    </source>
</evidence>
<organism evidence="6">
    <name type="scientific">bioreactor metagenome</name>
    <dbReference type="NCBI Taxonomy" id="1076179"/>
    <lineage>
        <taxon>unclassified sequences</taxon>
        <taxon>metagenomes</taxon>
        <taxon>ecological metagenomes</taxon>
    </lineage>
</organism>
<gene>
    <name evidence="6" type="ORF">SDC9_92066</name>
</gene>
<dbReference type="PANTHER" id="PTHR37323">
    <property type="entry name" value="GCN5-RELATED N-ACETYLTRANSFERASE"/>
    <property type="match status" value="1"/>
</dbReference>
<evidence type="ECO:0000256" key="4">
    <source>
        <dbReference type="ARBA" id="ARBA00023098"/>
    </source>
</evidence>
<proteinExistence type="predicted"/>
<accession>A0A644ZWN2</accession>
<protein>
    <recommendedName>
        <fullName evidence="7">Hemolysin</fullName>
    </recommendedName>
</protein>
<comment type="pathway">
    <text evidence="1">Lipid metabolism.</text>
</comment>
<name>A0A644ZWN2_9ZZZZ</name>
<evidence type="ECO:0000313" key="6">
    <source>
        <dbReference type="EMBL" id="MPM45379.1"/>
    </source>
</evidence>
<dbReference type="InterPro" id="IPR016181">
    <property type="entry name" value="Acyl_CoA_acyltransferase"/>
</dbReference>
<dbReference type="GO" id="GO:0016746">
    <property type="term" value="F:acyltransferase activity"/>
    <property type="evidence" value="ECO:0007669"/>
    <property type="project" value="UniProtKB-KW"/>
</dbReference>
<dbReference type="SUPFAM" id="SSF55729">
    <property type="entry name" value="Acyl-CoA N-acyltransferases (Nat)"/>
    <property type="match status" value="1"/>
</dbReference>
<evidence type="ECO:0008006" key="7">
    <source>
        <dbReference type="Google" id="ProtNLM"/>
    </source>
</evidence>
<comment type="caution">
    <text evidence="6">The sequence shown here is derived from an EMBL/GenBank/DDBJ whole genome shotgun (WGS) entry which is preliminary data.</text>
</comment>
<dbReference type="Pfam" id="PF13444">
    <property type="entry name" value="Acetyltransf_5"/>
    <property type="match status" value="1"/>
</dbReference>
<sequence>MQKEINQLNVDKHLFTTGSYSCYLTDAASIPMIMHELGRRREEAFRAVGEGTGRPLDLDSYDEYYQHLILWDKQKSRLVGAYRLGLGHDIIKHKGVKGFYTQTLFSYEGPFTEILSQSLELGRSFVVLEYQKEALPLVLLIKGLIYAVVRNKNVRYLLGPVSISSWYPKFYRSLMVYYLRKMHSAGDLEKYATPRNPFFPDYLRSNPDDLLAGKTDTIEKFDRFLLRMSNNEYRLPTLVKKYLKINCKIVTYNVDPDFNYCVDGLVLLDLKEVSRSEIEALTKGEAGREKVLERFGFTQGTGS</sequence>
<dbReference type="AlphaFoldDB" id="A0A644ZWN2"/>
<keyword evidence="5" id="KW-0012">Acyltransferase</keyword>
<dbReference type="PANTHER" id="PTHR37323:SF1">
    <property type="entry name" value="L-ORNITHINE N(ALPHA)-ACYLTRANSFERASE"/>
    <property type="match status" value="1"/>
</dbReference>
<keyword evidence="4" id="KW-0443">Lipid metabolism</keyword>
<keyword evidence="2" id="KW-0444">Lipid biosynthesis</keyword>
<dbReference type="InterPro" id="IPR052351">
    <property type="entry name" value="Ornithine_N-alpha-AT"/>
</dbReference>
<reference evidence="6" key="1">
    <citation type="submission" date="2019-08" db="EMBL/GenBank/DDBJ databases">
        <authorList>
            <person name="Kucharzyk K."/>
            <person name="Murdoch R.W."/>
            <person name="Higgins S."/>
            <person name="Loffler F."/>
        </authorList>
    </citation>
    <scope>NUCLEOTIDE SEQUENCE</scope>
</reference>
<keyword evidence="3" id="KW-0808">Transferase</keyword>
<dbReference type="GO" id="GO:0006629">
    <property type="term" value="P:lipid metabolic process"/>
    <property type="evidence" value="ECO:0007669"/>
    <property type="project" value="UniProtKB-KW"/>
</dbReference>
<evidence type="ECO:0000256" key="2">
    <source>
        <dbReference type="ARBA" id="ARBA00022516"/>
    </source>
</evidence>
<evidence type="ECO:0000256" key="1">
    <source>
        <dbReference type="ARBA" id="ARBA00005189"/>
    </source>
</evidence>
<evidence type="ECO:0000256" key="3">
    <source>
        <dbReference type="ARBA" id="ARBA00022679"/>
    </source>
</evidence>
<dbReference type="EMBL" id="VSSQ01010854">
    <property type="protein sequence ID" value="MPM45379.1"/>
    <property type="molecule type" value="Genomic_DNA"/>
</dbReference>